<feature type="domain" description="ABC transmembrane type-1" evidence="9">
    <location>
        <begin position="78"/>
        <end position="258"/>
    </location>
</feature>
<dbReference type="Proteomes" id="UP000007886">
    <property type="component" value="Chromosome"/>
</dbReference>
<dbReference type="EMBL" id="AP012279">
    <property type="protein sequence ID" value="BAL76163.1"/>
    <property type="molecule type" value="Genomic_DNA"/>
</dbReference>
<dbReference type="PANTHER" id="PTHR30151:SF0">
    <property type="entry name" value="ABC TRANSPORTER PERMEASE PROTEIN MJ0413-RELATED"/>
    <property type="match status" value="1"/>
</dbReference>
<dbReference type="InterPro" id="IPR000515">
    <property type="entry name" value="MetI-like"/>
</dbReference>
<evidence type="ECO:0000259" key="9">
    <source>
        <dbReference type="PROSITE" id="PS50928"/>
    </source>
</evidence>
<feature type="transmembrane region" description="Helical" evidence="7">
    <location>
        <begin position="241"/>
        <end position="261"/>
    </location>
</feature>
<dbReference type="SUPFAM" id="SSF161098">
    <property type="entry name" value="MetI-like"/>
    <property type="match status" value="1"/>
</dbReference>
<name>A0AAI8QC13_9BRAD</name>
<dbReference type="CDD" id="cd06261">
    <property type="entry name" value="TM_PBP2"/>
    <property type="match status" value="1"/>
</dbReference>
<dbReference type="GO" id="GO:0055085">
    <property type="term" value="P:transmembrane transport"/>
    <property type="evidence" value="ECO:0007669"/>
    <property type="project" value="InterPro"/>
</dbReference>
<protein>
    <recommendedName>
        <fullName evidence="9">ABC transmembrane type-1 domain-containing protein</fullName>
    </recommendedName>
</protein>
<feature type="transmembrane region" description="Helical" evidence="7">
    <location>
        <begin position="208"/>
        <end position="229"/>
    </location>
</feature>
<feature type="transmembrane region" description="Helical" evidence="7">
    <location>
        <begin position="86"/>
        <end position="107"/>
    </location>
</feature>
<comment type="subcellular location">
    <subcellularLocation>
        <location evidence="1 7">Cell membrane</location>
        <topology evidence="1 7">Multi-pass membrane protein</topology>
    </subcellularLocation>
</comment>
<dbReference type="KEGG" id="brs:S23_29560"/>
<dbReference type="InterPro" id="IPR035906">
    <property type="entry name" value="MetI-like_sf"/>
</dbReference>
<keyword evidence="4 7" id="KW-0812">Transmembrane</keyword>
<keyword evidence="3" id="KW-1003">Cell membrane</keyword>
<feature type="region of interest" description="Disordered" evidence="8">
    <location>
        <begin position="1"/>
        <end position="21"/>
    </location>
</feature>
<evidence type="ECO:0000256" key="4">
    <source>
        <dbReference type="ARBA" id="ARBA00022692"/>
    </source>
</evidence>
<evidence type="ECO:0000256" key="3">
    <source>
        <dbReference type="ARBA" id="ARBA00022475"/>
    </source>
</evidence>
<dbReference type="PANTHER" id="PTHR30151">
    <property type="entry name" value="ALKANE SULFONATE ABC TRANSPORTER-RELATED, MEMBRANE SUBUNIT"/>
    <property type="match status" value="1"/>
</dbReference>
<accession>A0AAI8QC13</accession>
<feature type="transmembrane region" description="Helical" evidence="7">
    <location>
        <begin position="184"/>
        <end position="201"/>
    </location>
</feature>
<dbReference type="GO" id="GO:0005886">
    <property type="term" value="C:plasma membrane"/>
    <property type="evidence" value="ECO:0007669"/>
    <property type="project" value="UniProtKB-SubCell"/>
</dbReference>
<evidence type="ECO:0000256" key="2">
    <source>
        <dbReference type="ARBA" id="ARBA00022448"/>
    </source>
</evidence>
<feature type="transmembrane region" description="Helical" evidence="7">
    <location>
        <begin position="119"/>
        <end position="137"/>
    </location>
</feature>
<gene>
    <name evidence="10" type="ORF">S23_29560</name>
</gene>
<proteinExistence type="inferred from homology"/>
<dbReference type="AlphaFoldDB" id="A0AAI8QC13"/>
<dbReference type="Gene3D" id="1.10.3720.10">
    <property type="entry name" value="MetI-like"/>
    <property type="match status" value="1"/>
</dbReference>
<dbReference type="RefSeq" id="WP_015685465.1">
    <property type="nucleotide sequence ID" value="NC_017082.1"/>
</dbReference>
<dbReference type="Pfam" id="PF00528">
    <property type="entry name" value="BPD_transp_1"/>
    <property type="match status" value="1"/>
</dbReference>
<evidence type="ECO:0000256" key="7">
    <source>
        <dbReference type="RuleBase" id="RU363032"/>
    </source>
</evidence>
<evidence type="ECO:0000256" key="1">
    <source>
        <dbReference type="ARBA" id="ARBA00004651"/>
    </source>
</evidence>
<dbReference type="PROSITE" id="PS50928">
    <property type="entry name" value="ABC_TM1"/>
    <property type="match status" value="1"/>
</dbReference>
<evidence type="ECO:0000313" key="11">
    <source>
        <dbReference type="Proteomes" id="UP000007886"/>
    </source>
</evidence>
<evidence type="ECO:0000256" key="6">
    <source>
        <dbReference type="ARBA" id="ARBA00023136"/>
    </source>
</evidence>
<evidence type="ECO:0000313" key="10">
    <source>
        <dbReference type="EMBL" id="BAL76163.1"/>
    </source>
</evidence>
<evidence type="ECO:0000256" key="8">
    <source>
        <dbReference type="SAM" id="MobiDB-lite"/>
    </source>
</evidence>
<organism evidence="10 11">
    <name type="scientific">Bradyrhizobium cosmicum</name>
    <dbReference type="NCBI Taxonomy" id="1404864"/>
    <lineage>
        <taxon>Bacteria</taxon>
        <taxon>Pseudomonadati</taxon>
        <taxon>Pseudomonadota</taxon>
        <taxon>Alphaproteobacteria</taxon>
        <taxon>Hyphomicrobiales</taxon>
        <taxon>Nitrobacteraceae</taxon>
        <taxon>Bradyrhizobium</taxon>
    </lineage>
</organism>
<keyword evidence="5 7" id="KW-1133">Transmembrane helix</keyword>
<evidence type="ECO:0000256" key="5">
    <source>
        <dbReference type="ARBA" id="ARBA00022989"/>
    </source>
</evidence>
<keyword evidence="6 7" id="KW-0472">Membrane</keyword>
<sequence>MSAMDGVEGVRDSRRSRRSDPNGVDRRAYGFLLLAVLLLFWEVSSRAGWIVSAYWPPVSQVFAAAIEQLAGGEILLALASTLRRAAIGYIAASVAGIVLGIVLARNLVLRYALLPLIEIVRPMPTPAVIPPLILLLGVDDALKIFVVALASFFPIFSNTFAGVATIDDTLIQTARTFRTPTVRLLVQVVFPATLPAIAAGLRTATSLCLVVAVLSEMIAGSSGIGYYLVETQYAMRPDLMYAAVLYLAATGYALNRIFLVLEARLVPWMGRS</sequence>
<comment type="similarity">
    <text evidence="7">Belongs to the binding-protein-dependent transport system permease family.</text>
</comment>
<keyword evidence="2 7" id="KW-0813">Transport</keyword>
<feature type="transmembrane region" description="Helical" evidence="7">
    <location>
        <begin position="144"/>
        <end position="164"/>
    </location>
</feature>
<feature type="transmembrane region" description="Helical" evidence="7">
    <location>
        <begin position="61"/>
        <end position="79"/>
    </location>
</feature>
<feature type="transmembrane region" description="Helical" evidence="7">
    <location>
        <begin position="24"/>
        <end position="41"/>
    </location>
</feature>
<reference evidence="10 11" key="1">
    <citation type="journal article" date="2012" name="Microbes Environ.">
        <title>Complete genome sequence of Bradyrhizobium sp. S23321: insights into symbiosis evolution in soil oligotrophs.</title>
        <authorList>
            <person name="Okubo T."/>
            <person name="Tsukui T."/>
            <person name="Maita H."/>
            <person name="Okamoto S."/>
            <person name="Oshima K."/>
            <person name="Fujisawa T."/>
            <person name="Saito A."/>
            <person name="Futamata H."/>
            <person name="Hattori R."/>
            <person name="Shimomura Y."/>
            <person name="Haruta S."/>
            <person name="Morimoto S."/>
            <person name="Wang Y."/>
            <person name="Sakai Y."/>
            <person name="Hattori M."/>
            <person name="Aizawa S."/>
            <person name="Nagashima K.V.P."/>
            <person name="Masuda S."/>
            <person name="Hattori T."/>
            <person name="Yamashita A."/>
            <person name="Bao Z."/>
            <person name="Hayatsu M."/>
            <person name="Kajiya-Kanegae H."/>
            <person name="Yoshinaga I."/>
            <person name="Sakamoto K."/>
            <person name="Toyota K."/>
            <person name="Nakao M."/>
            <person name="Kohara M."/>
            <person name="Anda M."/>
            <person name="Niwa R."/>
            <person name="Jung-Hwan P."/>
            <person name="Sameshima-Saito R."/>
            <person name="Tokuda S."/>
            <person name="Yamamoto S."/>
            <person name="Yamamoto S."/>
            <person name="Yokoyama T."/>
            <person name="Akutsu T."/>
            <person name="Nakamura Y."/>
            <person name="Nakahira-Yanaka Y."/>
            <person name="Takada Hoshino Y."/>
            <person name="Hirakawa H."/>
            <person name="Mitsui H."/>
            <person name="Terasawa K."/>
            <person name="Itakura M."/>
            <person name="Sato S."/>
            <person name="Ikeda-Ohtsubo W."/>
            <person name="Sakakura N."/>
            <person name="Kaminuma E."/>
            <person name="Minamisawa K."/>
        </authorList>
    </citation>
    <scope>NUCLEOTIDE SEQUENCE [LARGE SCALE GENOMIC DNA]</scope>
    <source>
        <strain evidence="10 11">S23321</strain>
    </source>
</reference>
<keyword evidence="11" id="KW-1185">Reference proteome</keyword>
<feature type="compositionally biased region" description="Basic and acidic residues" evidence="8">
    <location>
        <begin position="8"/>
        <end position="21"/>
    </location>
</feature>